<sequence>MIRYENKIKMQEIRRLVEEHQYIKAVHMVETLELTKIKSLTDLSVIADVLIQNDRFDDALHVLSKVYAKSKTRRILYQLVDLSIKSKDVEEAEKYLLQYMKVAPQDSYRFIFRYSIDKLKNEPFEVLIESLEELKEYEYVERWAYELAKLYHKAGKKDKCVRECSDIILWFGDGIYVEKAKLLKGYYVGEIDPIRMLKATEKKEAEKRLGLDKTKDYSSMKSEIDKFIAAEEDTALQSENKVFEREDSDEVEKSEGLRVEHKGTEPYIAEEKYELVEEPGKDPEITEKDESAQEEPEITEKDESALEEPEILKEKLGIVKEGVEISGELPELEEVYPMEETKEEEIDSDIAEKTGISSDTNAEDFTLDNDKQAFEDEKLNQIFSRTNLDYHKLFGYFIQNRYSRSEIVDFLDTILLDNAKQNHLTICGNKKSGKTALAKAIAKALYGLGRINSSRIAKISASRINHMNLEDNFNKLMDCTLLIEEAGFLSNNGIKQLLYLLRRLEGQIFVILEDTTDGINKLLDSNEHMKNRFEYGITIPCFTAEDLFYYANHYIMEKDYKLSNKAEVLLRNIIQEILNSENADESLEIIMMVVKEAKVQADKRNKEELLRIIGSQRLSETDFLYINIEDFEGIYREK</sequence>
<evidence type="ECO:0000256" key="1">
    <source>
        <dbReference type="SAM" id="MobiDB-lite"/>
    </source>
</evidence>
<dbReference type="Proteomes" id="UP000198806">
    <property type="component" value="Unassembled WGS sequence"/>
</dbReference>
<accession>A0A1I5GXQ2</accession>
<dbReference type="InterPro" id="IPR027417">
    <property type="entry name" value="P-loop_NTPase"/>
</dbReference>
<dbReference type="EMBL" id="FOWD01000023">
    <property type="protein sequence ID" value="SFO40808.1"/>
    <property type="molecule type" value="Genomic_DNA"/>
</dbReference>
<feature type="compositionally biased region" description="Basic and acidic residues" evidence="1">
    <location>
        <begin position="277"/>
        <end position="291"/>
    </location>
</feature>
<protein>
    <submittedName>
        <fullName evidence="2">Tetratricopeptide repeat-containing protein</fullName>
    </submittedName>
</protein>
<dbReference type="RefSeq" id="WP_091687346.1">
    <property type="nucleotide sequence ID" value="NZ_BAABFM010000007.1"/>
</dbReference>
<keyword evidence="3" id="KW-1185">Reference proteome</keyword>
<reference evidence="2 3" key="1">
    <citation type="submission" date="2016-10" db="EMBL/GenBank/DDBJ databases">
        <authorList>
            <person name="de Groot N.N."/>
        </authorList>
    </citation>
    <scope>NUCLEOTIDE SEQUENCE [LARGE SCALE GENOMIC DNA]</scope>
    <source>
        <strain evidence="2 3">DSM 1283</strain>
    </source>
</reference>
<name>A0A1I5GXQ2_9FIRM</name>
<evidence type="ECO:0000313" key="3">
    <source>
        <dbReference type="Proteomes" id="UP000198806"/>
    </source>
</evidence>
<gene>
    <name evidence="2" type="ORF">SAMN04489757_12357</name>
</gene>
<dbReference type="InterPro" id="IPR011990">
    <property type="entry name" value="TPR-like_helical_dom_sf"/>
</dbReference>
<dbReference type="SUPFAM" id="SSF52540">
    <property type="entry name" value="P-loop containing nucleoside triphosphate hydrolases"/>
    <property type="match status" value="1"/>
</dbReference>
<feature type="region of interest" description="Disordered" evidence="1">
    <location>
        <begin position="277"/>
        <end position="306"/>
    </location>
</feature>
<dbReference type="STRING" id="1527.SAMN04489757_12357"/>
<evidence type="ECO:0000313" key="2">
    <source>
        <dbReference type="EMBL" id="SFO40808.1"/>
    </source>
</evidence>
<dbReference type="Gene3D" id="1.25.40.10">
    <property type="entry name" value="Tetratricopeptide repeat domain"/>
    <property type="match status" value="1"/>
</dbReference>
<proteinExistence type="predicted"/>
<dbReference type="AlphaFoldDB" id="A0A1I5GXQ2"/>
<dbReference type="SUPFAM" id="SSF48452">
    <property type="entry name" value="TPR-like"/>
    <property type="match status" value="1"/>
</dbReference>
<dbReference type="Gene3D" id="3.40.50.300">
    <property type="entry name" value="P-loop containing nucleotide triphosphate hydrolases"/>
    <property type="match status" value="1"/>
</dbReference>
<organism evidence="2 3">
    <name type="scientific">Anaerocolumna aminovalerica</name>
    <dbReference type="NCBI Taxonomy" id="1527"/>
    <lineage>
        <taxon>Bacteria</taxon>
        <taxon>Bacillati</taxon>
        <taxon>Bacillota</taxon>
        <taxon>Clostridia</taxon>
        <taxon>Lachnospirales</taxon>
        <taxon>Lachnospiraceae</taxon>
        <taxon>Anaerocolumna</taxon>
    </lineage>
</organism>